<dbReference type="PANTHER" id="PTHR43290:SF2">
    <property type="entry name" value="MEVALONATE KINASE"/>
    <property type="match status" value="1"/>
</dbReference>
<keyword evidence="7" id="KW-0460">Magnesium</keyword>
<comment type="pathway">
    <text evidence="9">Isoprenoid biosynthesis; isopentenyl diphosphate biosynthesis via mevalonate pathway; isopentenyl diphosphate from (R)-mevalonate: step 1/3.</text>
</comment>
<evidence type="ECO:0000256" key="3">
    <source>
        <dbReference type="ARBA" id="ARBA00022679"/>
    </source>
</evidence>
<keyword evidence="2" id="KW-0444">Lipid biosynthesis</keyword>
<keyword evidence="8" id="KW-0443">Lipid metabolism</keyword>
<evidence type="ECO:0000256" key="5">
    <source>
        <dbReference type="ARBA" id="ARBA00022777"/>
    </source>
</evidence>
<evidence type="ECO:0000256" key="7">
    <source>
        <dbReference type="ARBA" id="ARBA00022842"/>
    </source>
</evidence>
<dbReference type="GO" id="GO:0016301">
    <property type="term" value="F:kinase activity"/>
    <property type="evidence" value="ECO:0007669"/>
    <property type="project" value="UniProtKB-KW"/>
</dbReference>
<dbReference type="InterPro" id="IPR014721">
    <property type="entry name" value="Ribsml_uS5_D2-typ_fold_subgr"/>
</dbReference>
<accession>A0ABP8VAN4</accession>
<dbReference type="SUPFAM" id="SSF55060">
    <property type="entry name" value="GHMP Kinase, C-terminal domain"/>
    <property type="match status" value="1"/>
</dbReference>
<name>A0ABP8VAN4_9GAMM</name>
<dbReference type="InterPro" id="IPR013750">
    <property type="entry name" value="GHMP_kinase_C_dom"/>
</dbReference>
<keyword evidence="4" id="KW-0547">Nucleotide-binding</keyword>
<gene>
    <name evidence="12" type="primary">mvk_2</name>
    <name evidence="12" type="ORF">GCM10023116_50700</name>
</gene>
<dbReference type="Proteomes" id="UP001500604">
    <property type="component" value="Unassembled WGS sequence"/>
</dbReference>
<dbReference type="Gene3D" id="3.30.70.890">
    <property type="entry name" value="GHMP kinase, C-terminal domain"/>
    <property type="match status" value="1"/>
</dbReference>
<evidence type="ECO:0000313" key="12">
    <source>
        <dbReference type="EMBL" id="GAA4652786.1"/>
    </source>
</evidence>
<keyword evidence="3" id="KW-0808">Transferase</keyword>
<dbReference type="Pfam" id="PF00288">
    <property type="entry name" value="GHMP_kinases_N"/>
    <property type="match status" value="1"/>
</dbReference>
<dbReference type="SUPFAM" id="SSF54211">
    <property type="entry name" value="Ribosomal protein S5 domain 2-like"/>
    <property type="match status" value="1"/>
</dbReference>
<evidence type="ECO:0000256" key="8">
    <source>
        <dbReference type="ARBA" id="ARBA00023098"/>
    </source>
</evidence>
<comment type="caution">
    <text evidence="12">The sequence shown here is derived from an EMBL/GenBank/DDBJ whole genome shotgun (WGS) entry which is preliminary data.</text>
</comment>
<dbReference type="PRINTS" id="PR00959">
    <property type="entry name" value="MEVGALKINASE"/>
</dbReference>
<dbReference type="InterPro" id="IPR036554">
    <property type="entry name" value="GHMP_kinase_C_sf"/>
</dbReference>
<evidence type="ECO:0000259" key="11">
    <source>
        <dbReference type="Pfam" id="PF08544"/>
    </source>
</evidence>
<evidence type="ECO:0000256" key="9">
    <source>
        <dbReference type="ARBA" id="ARBA00029438"/>
    </source>
</evidence>
<sequence>MPDSVINTGQVVHVSVPGSIMLLGEHSVLYSQPAVACAVDRYMRVQVELLTSRDIVVESALGPYCSHLDNLQESISHRFLVEILRRWRETLACGLKISIASEFSHTVGLGSSAAVTVALVSALRAVCGLPLDQQEILRSSVEVVRAVQGRGSGTDLAASVYGGVIAFDADTLQVRRLSSELPIDLYYAGYKTPTTDVLARVAEESVRVPGVVDALYRLMGDVSREAITAIKADDLSQLGRCMNVYQGLMDALNVNDAVLSAIVYGLRALPGVMGAKISGSGLGDCVCALGDAGAGLSGFERIPVSVSPVGVSVDVFPR</sequence>
<evidence type="ECO:0000256" key="2">
    <source>
        <dbReference type="ARBA" id="ARBA00022516"/>
    </source>
</evidence>
<dbReference type="RefSeq" id="WP_345199421.1">
    <property type="nucleotide sequence ID" value="NZ_BAABFL010000481.1"/>
</dbReference>
<feature type="domain" description="GHMP kinase N-terminal" evidence="10">
    <location>
        <begin position="82"/>
        <end position="163"/>
    </location>
</feature>
<dbReference type="InterPro" id="IPR006205">
    <property type="entry name" value="Mev_gal_kin"/>
</dbReference>
<dbReference type="Gene3D" id="3.30.230.10">
    <property type="match status" value="1"/>
</dbReference>
<dbReference type="InterPro" id="IPR006204">
    <property type="entry name" value="GHMP_kinase_N_dom"/>
</dbReference>
<evidence type="ECO:0000256" key="4">
    <source>
        <dbReference type="ARBA" id="ARBA00022741"/>
    </source>
</evidence>
<proteinExistence type="predicted"/>
<keyword evidence="1" id="KW-0963">Cytoplasm</keyword>
<dbReference type="InterPro" id="IPR020568">
    <property type="entry name" value="Ribosomal_Su5_D2-typ_SF"/>
</dbReference>
<evidence type="ECO:0000313" key="13">
    <source>
        <dbReference type="Proteomes" id="UP001500604"/>
    </source>
</evidence>
<evidence type="ECO:0000259" key="10">
    <source>
        <dbReference type="Pfam" id="PF00288"/>
    </source>
</evidence>
<dbReference type="NCBIfam" id="TIGR00549">
    <property type="entry name" value="mevalon_kin"/>
    <property type="match status" value="1"/>
</dbReference>
<protein>
    <submittedName>
        <fullName evidence="12">Mevalonate kinase</fullName>
    </submittedName>
</protein>
<reference evidence="13" key="1">
    <citation type="journal article" date="2019" name="Int. J. Syst. Evol. Microbiol.">
        <title>The Global Catalogue of Microorganisms (GCM) 10K type strain sequencing project: providing services to taxonomists for standard genome sequencing and annotation.</title>
        <authorList>
            <consortium name="The Broad Institute Genomics Platform"/>
            <consortium name="The Broad Institute Genome Sequencing Center for Infectious Disease"/>
            <person name="Wu L."/>
            <person name="Ma J."/>
        </authorList>
    </citation>
    <scope>NUCLEOTIDE SEQUENCE [LARGE SCALE GENOMIC DNA]</scope>
    <source>
        <strain evidence="13">JCM 17805</strain>
    </source>
</reference>
<keyword evidence="6" id="KW-0067">ATP-binding</keyword>
<keyword evidence="5 12" id="KW-0418">Kinase</keyword>
<feature type="domain" description="GHMP kinase C-terminal" evidence="11">
    <location>
        <begin position="227"/>
        <end position="291"/>
    </location>
</feature>
<dbReference type="Pfam" id="PF08544">
    <property type="entry name" value="GHMP_kinases_C"/>
    <property type="match status" value="1"/>
</dbReference>
<keyword evidence="13" id="KW-1185">Reference proteome</keyword>
<organism evidence="12 13">
    <name type="scientific">Kistimonas scapharcae</name>
    <dbReference type="NCBI Taxonomy" id="1036133"/>
    <lineage>
        <taxon>Bacteria</taxon>
        <taxon>Pseudomonadati</taxon>
        <taxon>Pseudomonadota</taxon>
        <taxon>Gammaproteobacteria</taxon>
        <taxon>Oceanospirillales</taxon>
        <taxon>Endozoicomonadaceae</taxon>
        <taxon>Kistimonas</taxon>
    </lineage>
</organism>
<dbReference type="PANTHER" id="PTHR43290">
    <property type="entry name" value="MEVALONATE KINASE"/>
    <property type="match status" value="1"/>
</dbReference>
<evidence type="ECO:0000256" key="6">
    <source>
        <dbReference type="ARBA" id="ARBA00022840"/>
    </source>
</evidence>
<dbReference type="EMBL" id="BAABFL010000481">
    <property type="protein sequence ID" value="GAA4652786.1"/>
    <property type="molecule type" value="Genomic_DNA"/>
</dbReference>
<evidence type="ECO:0000256" key="1">
    <source>
        <dbReference type="ARBA" id="ARBA00022490"/>
    </source>
</evidence>